<dbReference type="Proteomes" id="UP001601992">
    <property type="component" value="Unassembled WGS sequence"/>
</dbReference>
<proteinExistence type="predicted"/>
<name>A0ABW6SET3_9NOCA</name>
<comment type="caution">
    <text evidence="2">The sequence shown here is derived from an EMBL/GenBank/DDBJ whole genome shotgun (WGS) entry which is preliminary data.</text>
</comment>
<evidence type="ECO:0000313" key="2">
    <source>
        <dbReference type="EMBL" id="MFF3573724.1"/>
    </source>
</evidence>
<evidence type="ECO:0000256" key="1">
    <source>
        <dbReference type="SAM" id="MobiDB-lite"/>
    </source>
</evidence>
<dbReference type="RefSeq" id="WP_387406514.1">
    <property type="nucleotide sequence ID" value="NZ_JBIAQY010000021.1"/>
</dbReference>
<sequence>MYADLDRLAHGKSHTHTAADHVDQARAHLRSVEINTGMFGRTRAAPNAETVVSRTHARHVRALDDHHGRLTWIGEQTNDATTSLWEADMAGGAAVRAGDTTDRRG</sequence>
<gene>
    <name evidence="2" type="ORF">ACFYXQ_38800</name>
</gene>
<dbReference type="EMBL" id="JBIAQY010000021">
    <property type="protein sequence ID" value="MFF3573724.1"/>
    <property type="molecule type" value="Genomic_DNA"/>
</dbReference>
<protein>
    <submittedName>
        <fullName evidence="2">DUF2563 family protein</fullName>
    </submittedName>
</protein>
<accession>A0ABW6SET3</accession>
<keyword evidence="3" id="KW-1185">Reference proteome</keyword>
<dbReference type="Pfam" id="PF10817">
    <property type="entry name" value="DUF2563"/>
    <property type="match status" value="1"/>
</dbReference>
<dbReference type="InterPro" id="IPR022534">
    <property type="entry name" value="DUF2563"/>
</dbReference>
<organism evidence="2 3">
    <name type="scientific">Nocardia jiangxiensis</name>
    <dbReference type="NCBI Taxonomy" id="282685"/>
    <lineage>
        <taxon>Bacteria</taxon>
        <taxon>Bacillati</taxon>
        <taxon>Actinomycetota</taxon>
        <taxon>Actinomycetes</taxon>
        <taxon>Mycobacteriales</taxon>
        <taxon>Nocardiaceae</taxon>
        <taxon>Nocardia</taxon>
    </lineage>
</organism>
<reference evidence="2 3" key="1">
    <citation type="submission" date="2024-10" db="EMBL/GenBank/DDBJ databases">
        <title>The Natural Products Discovery Center: Release of the First 8490 Sequenced Strains for Exploring Actinobacteria Biosynthetic Diversity.</title>
        <authorList>
            <person name="Kalkreuter E."/>
            <person name="Kautsar S.A."/>
            <person name="Yang D."/>
            <person name="Bader C.D."/>
            <person name="Teijaro C.N."/>
            <person name="Fluegel L."/>
            <person name="Davis C.M."/>
            <person name="Simpson J.R."/>
            <person name="Lauterbach L."/>
            <person name="Steele A.D."/>
            <person name="Gui C."/>
            <person name="Meng S."/>
            <person name="Li G."/>
            <person name="Viehrig K."/>
            <person name="Ye F."/>
            <person name="Su P."/>
            <person name="Kiefer A.F."/>
            <person name="Nichols A."/>
            <person name="Cepeda A.J."/>
            <person name="Yan W."/>
            <person name="Fan B."/>
            <person name="Jiang Y."/>
            <person name="Adhikari A."/>
            <person name="Zheng C.-J."/>
            <person name="Schuster L."/>
            <person name="Cowan T.M."/>
            <person name="Smanski M.J."/>
            <person name="Chevrette M.G."/>
            <person name="De Carvalho L.P.S."/>
            <person name="Shen B."/>
        </authorList>
    </citation>
    <scope>NUCLEOTIDE SEQUENCE [LARGE SCALE GENOMIC DNA]</scope>
    <source>
        <strain evidence="2 3">NPDC002593</strain>
    </source>
</reference>
<feature type="region of interest" description="Disordered" evidence="1">
    <location>
        <begin position="1"/>
        <end position="22"/>
    </location>
</feature>
<evidence type="ECO:0000313" key="3">
    <source>
        <dbReference type="Proteomes" id="UP001601992"/>
    </source>
</evidence>